<sequence>MKRGGGNAGEEADTFESNGSCLGPQTRPSNRSVQQENVSAGNESSNSKNNVHSAFLEKEELQNGSSPGKEWRWPYGKIGGKGGERVAFGSKEDSRGAVKDGKEGCRGGVKCSVGKSNIGFKDEATRNGLGGGSSGAERCAHASKFSSKASETATGKNSETPIEEANTSQENSRDNARQEKSSNGGEEGGKFSTGNGQWFSNDISLHDIGRSTQAARAVLLQFKEKLELFAHTWWPVVKRWLMLAFRALLVFSMMSLECGIRGFSSIFILGSAALFVLMWCTLFSLSLLAGLFNFFIVLVASLGAGLLLGYTSAFALIALFGAVVLWTYGSFWTTAAIILIGGGFFIFDHARVAILVTMLYSMYSLASHGGWGRLALCIVLAFISSDILVYFLSNSLDGKQWVGHERKKSAGAHERGNSKPGSSDQNHTGQSSTRSAGTSASRSGASPSRGSSEVADGADYAEDVPNSGYSRSSCEASTSGTSESDSTSAGEEVARVLSCSDHYAVLGFCRYEAFDVGVLKREYRKKAMLVHPDKNRGNEKAEEAFKRLQNAYEVLLDRVKRKTYDDDLRREEVLDNFRQHRQGFHQADRCGSPKCGSSQSDIAEDDIPAESRRIACRRCNDTHVWIFTDKNKLRARWCQDCNDYHQAREGDGWVEQSGEPYFFGIFQKVDVPHAYACADGKVYDVSDWVLCQGIKCPPNTHKPTFHVSTAGAGKFTTRSAGRASRSWGRNNPPEGFPFPDLDENMTEHEFFDWLERAMASGMFSDLTGATGHPGTRGAGKGGKPTRKRRKGKKQW</sequence>
<feature type="compositionally biased region" description="Polar residues" evidence="1">
    <location>
        <begin position="26"/>
        <end position="52"/>
    </location>
</feature>
<dbReference type="InterPro" id="IPR001623">
    <property type="entry name" value="DnaJ_domain"/>
</dbReference>
<feature type="compositionally biased region" description="Low complexity" evidence="1">
    <location>
        <begin position="718"/>
        <end position="729"/>
    </location>
</feature>
<feature type="compositionally biased region" description="Polar residues" evidence="1">
    <location>
        <begin position="144"/>
        <end position="170"/>
    </location>
</feature>
<dbReference type="Proteomes" id="UP001605036">
    <property type="component" value="Unassembled WGS sequence"/>
</dbReference>
<dbReference type="EMBL" id="JBHFFA010000005">
    <property type="protein sequence ID" value="KAL2624187.1"/>
    <property type="molecule type" value="Genomic_DNA"/>
</dbReference>
<proteinExistence type="predicted"/>
<feature type="compositionally biased region" description="Basic and acidic residues" evidence="1">
    <location>
        <begin position="90"/>
        <end position="105"/>
    </location>
</feature>
<dbReference type="InterPro" id="IPR018253">
    <property type="entry name" value="DnaJ_domain_CS"/>
</dbReference>
<dbReference type="PROSITE" id="PS00636">
    <property type="entry name" value="DNAJ_1"/>
    <property type="match status" value="1"/>
</dbReference>
<protein>
    <recommendedName>
        <fullName evidence="3">J domain-containing protein</fullName>
    </recommendedName>
</protein>
<feature type="transmembrane region" description="Helical" evidence="2">
    <location>
        <begin position="276"/>
        <end position="300"/>
    </location>
</feature>
<feature type="transmembrane region" description="Helical" evidence="2">
    <location>
        <begin position="248"/>
        <end position="270"/>
    </location>
</feature>
<accession>A0ABD1YES8</accession>
<dbReference type="AlphaFoldDB" id="A0ABD1YES8"/>
<feature type="region of interest" description="Disordered" evidence="1">
    <location>
        <begin position="764"/>
        <end position="795"/>
    </location>
</feature>
<feature type="transmembrane region" description="Helical" evidence="2">
    <location>
        <begin position="307"/>
        <end position="329"/>
    </location>
</feature>
<keyword evidence="2" id="KW-0812">Transmembrane</keyword>
<dbReference type="SUPFAM" id="SSF46565">
    <property type="entry name" value="Chaperone J-domain"/>
    <property type="match status" value="1"/>
</dbReference>
<reference evidence="4 5" key="1">
    <citation type="submission" date="2024-09" db="EMBL/GenBank/DDBJ databases">
        <title>Chromosome-scale assembly of Riccia fluitans.</title>
        <authorList>
            <person name="Paukszto L."/>
            <person name="Sawicki J."/>
            <person name="Karawczyk K."/>
            <person name="Piernik-Szablinska J."/>
            <person name="Szczecinska M."/>
            <person name="Mazdziarz M."/>
        </authorList>
    </citation>
    <scope>NUCLEOTIDE SEQUENCE [LARGE SCALE GENOMIC DNA]</scope>
    <source>
        <strain evidence="4">Rf_01</strain>
        <tissue evidence="4">Aerial parts of the thallus</tissue>
    </source>
</reference>
<dbReference type="PROSITE" id="PS50076">
    <property type="entry name" value="DNAJ_2"/>
    <property type="match status" value="1"/>
</dbReference>
<dbReference type="CDD" id="cd06257">
    <property type="entry name" value="DnaJ"/>
    <property type="match status" value="1"/>
</dbReference>
<dbReference type="InterPro" id="IPR036869">
    <property type="entry name" value="J_dom_sf"/>
</dbReference>
<dbReference type="SMART" id="SM00271">
    <property type="entry name" value="DnaJ"/>
    <property type="match status" value="1"/>
</dbReference>
<keyword evidence="5" id="KW-1185">Reference proteome</keyword>
<feature type="region of interest" description="Disordered" evidence="1">
    <location>
        <begin position="1"/>
        <end position="195"/>
    </location>
</feature>
<evidence type="ECO:0000256" key="1">
    <source>
        <dbReference type="SAM" id="MobiDB-lite"/>
    </source>
</evidence>
<feature type="region of interest" description="Disordered" evidence="1">
    <location>
        <begin position="406"/>
        <end position="489"/>
    </location>
</feature>
<evidence type="ECO:0000313" key="5">
    <source>
        <dbReference type="Proteomes" id="UP001605036"/>
    </source>
</evidence>
<feature type="domain" description="J" evidence="3">
    <location>
        <begin position="501"/>
        <end position="568"/>
    </location>
</feature>
<comment type="caution">
    <text evidence="4">The sequence shown here is derived from an EMBL/GenBank/DDBJ whole genome shotgun (WGS) entry which is preliminary data.</text>
</comment>
<evidence type="ECO:0000313" key="4">
    <source>
        <dbReference type="EMBL" id="KAL2624187.1"/>
    </source>
</evidence>
<keyword evidence="2" id="KW-1133">Transmembrane helix</keyword>
<dbReference type="PANTHER" id="PTHR45270:SF4">
    <property type="entry name" value="CHAPERONE DNAJ-DOMAIN SUPERFAMILY PROTEIN"/>
    <property type="match status" value="1"/>
</dbReference>
<dbReference type="Gene3D" id="1.10.287.110">
    <property type="entry name" value="DnaJ domain"/>
    <property type="match status" value="1"/>
</dbReference>
<feature type="transmembrane region" description="Helical" evidence="2">
    <location>
        <begin position="371"/>
        <end position="392"/>
    </location>
</feature>
<feature type="compositionally biased region" description="Basic residues" evidence="1">
    <location>
        <begin position="783"/>
        <end position="795"/>
    </location>
</feature>
<feature type="compositionally biased region" description="Low complexity" evidence="1">
    <location>
        <begin position="431"/>
        <end position="452"/>
    </location>
</feature>
<gene>
    <name evidence="4" type="ORF">R1flu_008432</name>
</gene>
<organism evidence="4 5">
    <name type="scientific">Riccia fluitans</name>
    <dbReference type="NCBI Taxonomy" id="41844"/>
    <lineage>
        <taxon>Eukaryota</taxon>
        <taxon>Viridiplantae</taxon>
        <taxon>Streptophyta</taxon>
        <taxon>Embryophyta</taxon>
        <taxon>Marchantiophyta</taxon>
        <taxon>Marchantiopsida</taxon>
        <taxon>Marchantiidae</taxon>
        <taxon>Marchantiales</taxon>
        <taxon>Ricciaceae</taxon>
        <taxon>Riccia</taxon>
    </lineage>
</organism>
<feature type="compositionally biased region" description="Basic and acidic residues" evidence="1">
    <location>
        <begin position="171"/>
        <end position="180"/>
    </location>
</feature>
<dbReference type="InterPro" id="IPR032843">
    <property type="entry name" value="Jiv"/>
</dbReference>
<feature type="region of interest" description="Disordered" evidence="1">
    <location>
        <begin position="718"/>
        <end position="742"/>
    </location>
</feature>
<keyword evidence="2" id="KW-0472">Membrane</keyword>
<feature type="compositionally biased region" description="Polar residues" evidence="1">
    <location>
        <begin position="419"/>
        <end position="430"/>
    </location>
</feature>
<dbReference type="PANTHER" id="PTHR45270">
    <property type="entry name" value="OS03G0832900 PROTEIN"/>
    <property type="match status" value="1"/>
</dbReference>
<evidence type="ECO:0000256" key="2">
    <source>
        <dbReference type="SAM" id="Phobius"/>
    </source>
</evidence>
<dbReference type="PRINTS" id="PR00625">
    <property type="entry name" value="JDOMAIN"/>
</dbReference>
<evidence type="ECO:0000259" key="3">
    <source>
        <dbReference type="PROSITE" id="PS50076"/>
    </source>
</evidence>
<dbReference type="Pfam" id="PF00226">
    <property type="entry name" value="DnaJ"/>
    <property type="match status" value="1"/>
</dbReference>
<feature type="transmembrane region" description="Helical" evidence="2">
    <location>
        <begin position="335"/>
        <end position="359"/>
    </location>
</feature>
<feature type="compositionally biased region" description="Low complexity" evidence="1">
    <location>
        <begin position="475"/>
        <end position="489"/>
    </location>
</feature>
<name>A0ABD1YES8_9MARC</name>
<dbReference type="Pfam" id="PF14901">
    <property type="entry name" value="Jiv90"/>
    <property type="match status" value="1"/>
</dbReference>